<comment type="catalytic activity">
    <reaction evidence="7">
        <text>myo-inositol(out) + H(+)(out) = myo-inositol(in) + H(+)(in)</text>
        <dbReference type="Rhea" id="RHEA:60364"/>
        <dbReference type="ChEBI" id="CHEBI:15378"/>
        <dbReference type="ChEBI" id="CHEBI:17268"/>
    </reaction>
</comment>
<organism evidence="17 21">
    <name type="scientific">Wallemia mellicola</name>
    <dbReference type="NCBI Taxonomy" id="1708541"/>
    <lineage>
        <taxon>Eukaryota</taxon>
        <taxon>Fungi</taxon>
        <taxon>Dikarya</taxon>
        <taxon>Basidiomycota</taxon>
        <taxon>Wallemiomycotina</taxon>
        <taxon>Wallemiomycetes</taxon>
        <taxon>Wallemiales</taxon>
        <taxon>Wallemiaceae</taxon>
        <taxon>Wallemia</taxon>
    </lineage>
</organism>
<accession>A0A4V4MW32</accession>
<feature type="compositionally biased region" description="Basic and acidic residues" evidence="9">
    <location>
        <begin position="1"/>
        <end position="12"/>
    </location>
</feature>
<dbReference type="AlphaFoldDB" id="A0A4V4MW32"/>
<evidence type="ECO:0000313" key="12">
    <source>
        <dbReference type="EMBL" id="TIB80945.1"/>
    </source>
</evidence>
<dbReference type="GO" id="GO:0015798">
    <property type="term" value="P:myo-inositol transport"/>
    <property type="evidence" value="ECO:0007669"/>
    <property type="project" value="UniProtKB-ARBA"/>
</dbReference>
<evidence type="ECO:0000313" key="15">
    <source>
        <dbReference type="EMBL" id="TIC65607.1"/>
    </source>
</evidence>
<evidence type="ECO:0000313" key="16">
    <source>
        <dbReference type="EMBL" id="TIC66382.1"/>
    </source>
</evidence>
<feature type="transmembrane region" description="Helical" evidence="10">
    <location>
        <begin position="530"/>
        <end position="549"/>
    </location>
</feature>
<evidence type="ECO:0000256" key="6">
    <source>
        <dbReference type="ARBA" id="ARBA00023136"/>
    </source>
</evidence>
<evidence type="ECO:0000256" key="1">
    <source>
        <dbReference type="ARBA" id="ARBA00004141"/>
    </source>
</evidence>
<dbReference type="Gene3D" id="1.20.1250.20">
    <property type="entry name" value="MFS general substrate transporter like domains"/>
    <property type="match status" value="1"/>
</dbReference>
<evidence type="ECO:0000313" key="13">
    <source>
        <dbReference type="EMBL" id="TIC02520.1"/>
    </source>
</evidence>
<feature type="transmembrane region" description="Helical" evidence="10">
    <location>
        <begin position="461"/>
        <end position="477"/>
    </location>
</feature>
<evidence type="ECO:0000313" key="21">
    <source>
        <dbReference type="Proteomes" id="UP000309601"/>
    </source>
</evidence>
<evidence type="ECO:0000256" key="2">
    <source>
        <dbReference type="ARBA" id="ARBA00010992"/>
    </source>
</evidence>
<dbReference type="SUPFAM" id="SSF103473">
    <property type="entry name" value="MFS general substrate transporter"/>
    <property type="match status" value="1"/>
</dbReference>
<dbReference type="Proteomes" id="UP000310685">
    <property type="component" value="Unassembled WGS sequence"/>
</dbReference>
<keyword evidence="5 10" id="KW-1133">Transmembrane helix</keyword>
<evidence type="ECO:0000313" key="20">
    <source>
        <dbReference type="Proteomes" id="UP000307169"/>
    </source>
</evidence>
<evidence type="ECO:0000313" key="14">
    <source>
        <dbReference type="EMBL" id="TIC31489.1"/>
    </source>
</evidence>
<feature type="transmembrane region" description="Helical" evidence="10">
    <location>
        <begin position="274"/>
        <end position="296"/>
    </location>
</feature>
<proteinExistence type="inferred from homology"/>
<dbReference type="InterPro" id="IPR005829">
    <property type="entry name" value="Sugar_transporter_CS"/>
</dbReference>
<evidence type="ECO:0000256" key="8">
    <source>
        <dbReference type="RuleBase" id="RU003346"/>
    </source>
</evidence>
<dbReference type="PRINTS" id="PR00171">
    <property type="entry name" value="SUGRTRNSPORT"/>
</dbReference>
<evidence type="ECO:0000256" key="10">
    <source>
        <dbReference type="SAM" id="Phobius"/>
    </source>
</evidence>
<dbReference type="Proteomes" id="UP000305362">
    <property type="component" value="Unassembled WGS sequence"/>
</dbReference>
<evidence type="ECO:0000256" key="9">
    <source>
        <dbReference type="SAM" id="MobiDB-lite"/>
    </source>
</evidence>
<sequence>MDKKRFSDEKIKPSASHDSLPEQREPPKTLTQKLENPLKGIPHDKLWEDALSFAKEFDLQEDSELIAKGALVAQDPKRFELLPQLTEDDKEAIRREKTHKLHQTRELWLLVACCSVGAVVQGMDETVINGAQLFYPEDLNINPDVDVWLFGLVNSAPYLACAVVGCWLTSPLNRFFGRRGTIMITAFLSFATCIWSAVTNSWQHLFVSRLFLGLGIGPKSATVPVFAAETTPANIRGALVMMWQFWTAFGIMLGFVADLIFYRVGDTSTITGLNWRLMLGSAGIPALIVMAVLPFIPESPRYLMGKGKDYYPKAYRALQRLRPHKLQAARDIYYIHVCMKEEMKLIQGKSAWFRFIELFSIPRNRRATIASSLVMFGQQFCGINVIAYYSSNIFVRAGFGELNSLIASWGFGMMNFLFAIPGFFTIDRYGRRTLLLVGYPTMCLMLVVVSLGFLAPFDKQIIPVAIGLYLFTVQYSYTSGPVPFSYSAEVFPLSHRNLGMSLATAVLWFFNFILSITFPALEKAFTTSGAFGWYAGWCAALFVLAFLFVPETKMLTLEELDQVFSTPTHVHIAYQIRQVPYFFKRYILRRNIAKEQLYVVDDDHDKSEDRPAV</sequence>
<feature type="transmembrane region" description="Helical" evidence="10">
    <location>
        <begin position="210"/>
        <end position="228"/>
    </location>
</feature>
<keyword evidence="17" id="KW-0762">Sugar transport</keyword>
<dbReference type="InterPro" id="IPR020846">
    <property type="entry name" value="MFS_dom"/>
</dbReference>
<evidence type="ECO:0000256" key="5">
    <source>
        <dbReference type="ARBA" id="ARBA00022989"/>
    </source>
</evidence>
<evidence type="ECO:0000313" key="22">
    <source>
        <dbReference type="Proteomes" id="UP000310685"/>
    </source>
</evidence>
<feature type="transmembrane region" description="Helical" evidence="10">
    <location>
        <begin position="148"/>
        <end position="168"/>
    </location>
</feature>
<dbReference type="OMA" id="CLELNTE"/>
<dbReference type="GO" id="GO:0022857">
    <property type="term" value="F:transmembrane transporter activity"/>
    <property type="evidence" value="ECO:0007669"/>
    <property type="project" value="InterPro"/>
</dbReference>
<dbReference type="Pfam" id="PF00083">
    <property type="entry name" value="Sugar_tr"/>
    <property type="match status" value="1"/>
</dbReference>
<comment type="subcellular location">
    <subcellularLocation>
        <location evidence="1">Membrane</location>
        <topology evidence="1">Multi-pass membrane protein</topology>
    </subcellularLocation>
</comment>
<dbReference type="InterPro" id="IPR050814">
    <property type="entry name" value="Myo-inositol_Transporter"/>
</dbReference>
<evidence type="ECO:0000313" key="23">
    <source>
        <dbReference type="Proteomes" id="UP000310708"/>
    </source>
</evidence>
<reference evidence="18 19" key="1">
    <citation type="submission" date="2019-03" db="EMBL/GenBank/DDBJ databases">
        <title>Sequencing 25 genomes of Wallemia mellicola.</title>
        <authorList>
            <person name="Gostincar C."/>
        </authorList>
    </citation>
    <scope>NUCLEOTIDE SEQUENCE [LARGE SCALE GENOMIC DNA]</scope>
    <source>
        <strain evidence="13 20">EXF-1262</strain>
        <strain evidence="17 21">EXF-1274</strain>
        <strain evidence="15 18">EXF-1277</strain>
        <strain evidence="12 22">EXF-6152</strain>
        <strain evidence="16 23">EXF-757</strain>
        <strain evidence="14 19">EXF-8738</strain>
    </source>
</reference>
<evidence type="ECO:0000313" key="19">
    <source>
        <dbReference type="Proteomes" id="UP000305647"/>
    </source>
</evidence>
<evidence type="ECO:0000256" key="3">
    <source>
        <dbReference type="ARBA" id="ARBA00022448"/>
    </source>
</evidence>
<dbReference type="PROSITE" id="PS00216">
    <property type="entry name" value="SUGAR_TRANSPORT_1"/>
    <property type="match status" value="1"/>
</dbReference>
<dbReference type="InterPro" id="IPR003663">
    <property type="entry name" value="Sugar/inositol_transpt"/>
</dbReference>
<feature type="transmembrane region" description="Helical" evidence="10">
    <location>
        <begin position="498"/>
        <end position="518"/>
    </location>
</feature>
<feature type="transmembrane region" description="Helical" evidence="10">
    <location>
        <begin position="240"/>
        <end position="262"/>
    </location>
</feature>
<dbReference type="PANTHER" id="PTHR48020:SF25">
    <property type="entry name" value="SUGAR TRANSPORTER, PUTATIVE (AFU_ORTHOLOGUE AFUA_7G05830)-RELATED"/>
    <property type="match status" value="1"/>
</dbReference>
<dbReference type="InterPro" id="IPR005828">
    <property type="entry name" value="MFS_sugar_transport-like"/>
</dbReference>
<protein>
    <submittedName>
        <fullName evidence="12 17">MFS sugar transporter</fullName>
    </submittedName>
</protein>
<dbReference type="EMBL" id="SPRW01000008">
    <property type="protein sequence ID" value="TIC68757.1"/>
    <property type="molecule type" value="Genomic_DNA"/>
</dbReference>
<dbReference type="GO" id="GO:0015791">
    <property type="term" value="P:polyol transmembrane transport"/>
    <property type="evidence" value="ECO:0007669"/>
    <property type="project" value="UniProtKB-ARBA"/>
</dbReference>
<keyword evidence="3 8" id="KW-0813">Transport</keyword>
<dbReference type="EMBL" id="SPRO01000012">
    <property type="protein sequence ID" value="TIC31489.1"/>
    <property type="molecule type" value="Genomic_DNA"/>
</dbReference>
<comment type="similarity">
    <text evidence="2 8">Belongs to the major facilitator superfamily. Sugar transporter (TC 2.A.1.1) family.</text>
</comment>
<dbReference type="InterPro" id="IPR036259">
    <property type="entry name" value="MFS_trans_sf"/>
</dbReference>
<evidence type="ECO:0000256" key="7">
    <source>
        <dbReference type="ARBA" id="ARBA00049119"/>
    </source>
</evidence>
<dbReference type="EMBL" id="SPRH01000011">
    <property type="protein sequence ID" value="TIC02520.1"/>
    <property type="molecule type" value="Genomic_DNA"/>
</dbReference>
<evidence type="ECO:0000313" key="17">
    <source>
        <dbReference type="EMBL" id="TIC68757.1"/>
    </source>
</evidence>
<gene>
    <name evidence="16" type="ORF">E3Q01_01754</name>
    <name evidence="17" type="ORF">E3Q02_01116</name>
    <name evidence="15" type="ORF">E3Q03_02443</name>
    <name evidence="14" type="ORF">E3Q10_01633</name>
    <name evidence="13" type="ORF">E3Q17_01388</name>
    <name evidence="12" type="ORF">E3Q22_01612</name>
</gene>
<comment type="caution">
    <text evidence="17">The sequence shown here is derived from an EMBL/GenBank/DDBJ whole genome shotgun (WGS) entry which is preliminary data.</text>
</comment>
<feature type="transmembrane region" description="Helical" evidence="10">
    <location>
        <begin position="180"/>
        <end position="198"/>
    </location>
</feature>
<dbReference type="GO" id="GO:0016020">
    <property type="term" value="C:membrane"/>
    <property type="evidence" value="ECO:0007669"/>
    <property type="project" value="UniProtKB-SubCell"/>
</dbReference>
<feature type="region of interest" description="Disordered" evidence="9">
    <location>
        <begin position="1"/>
        <end position="37"/>
    </location>
</feature>
<feature type="transmembrane region" description="Helical" evidence="10">
    <location>
        <begin position="433"/>
        <end position="455"/>
    </location>
</feature>
<dbReference type="PROSITE" id="PS50850">
    <property type="entry name" value="MFS"/>
    <property type="match status" value="1"/>
</dbReference>
<dbReference type="Proteomes" id="UP000307169">
    <property type="component" value="Unassembled WGS sequence"/>
</dbReference>
<dbReference type="Proteomes" id="UP000310708">
    <property type="component" value="Unassembled WGS sequence"/>
</dbReference>
<evidence type="ECO:0000313" key="18">
    <source>
        <dbReference type="Proteomes" id="UP000305362"/>
    </source>
</evidence>
<dbReference type="EMBL" id="SPRC01000012">
    <property type="protein sequence ID" value="TIB80945.1"/>
    <property type="molecule type" value="Genomic_DNA"/>
</dbReference>
<dbReference type="FunFam" id="1.20.1250.20:FF:000474">
    <property type="entry name" value="Sugar transporter, putative"/>
    <property type="match status" value="1"/>
</dbReference>
<feature type="domain" description="Major facilitator superfamily (MFS) profile" evidence="11">
    <location>
        <begin position="110"/>
        <end position="553"/>
    </location>
</feature>
<evidence type="ECO:0000256" key="4">
    <source>
        <dbReference type="ARBA" id="ARBA00022692"/>
    </source>
</evidence>
<dbReference type="OrthoDB" id="5290825at2759"/>
<dbReference type="NCBIfam" id="TIGR00879">
    <property type="entry name" value="SP"/>
    <property type="match status" value="1"/>
</dbReference>
<dbReference type="EMBL" id="SPRX01000017">
    <property type="protein sequence ID" value="TIC66382.1"/>
    <property type="molecule type" value="Genomic_DNA"/>
</dbReference>
<evidence type="ECO:0000259" key="11">
    <source>
        <dbReference type="PROSITE" id="PS50850"/>
    </source>
</evidence>
<dbReference type="PANTHER" id="PTHR48020">
    <property type="entry name" value="PROTON MYO-INOSITOL COTRANSPORTER"/>
    <property type="match status" value="1"/>
</dbReference>
<keyword evidence="6 10" id="KW-0472">Membrane</keyword>
<dbReference type="Proteomes" id="UP000305647">
    <property type="component" value="Unassembled WGS sequence"/>
</dbReference>
<dbReference type="EMBL" id="SPRV01000024">
    <property type="protein sequence ID" value="TIC65607.1"/>
    <property type="molecule type" value="Genomic_DNA"/>
</dbReference>
<name>A0A4V4MW32_9BASI</name>
<feature type="transmembrane region" description="Helical" evidence="10">
    <location>
        <begin position="402"/>
        <end position="426"/>
    </location>
</feature>
<dbReference type="Proteomes" id="UP000309601">
    <property type="component" value="Unassembled WGS sequence"/>
</dbReference>
<keyword evidence="4 10" id="KW-0812">Transmembrane</keyword>